<organism evidence="1 2">
    <name type="scientific">Trifolium medium</name>
    <dbReference type="NCBI Taxonomy" id="97028"/>
    <lineage>
        <taxon>Eukaryota</taxon>
        <taxon>Viridiplantae</taxon>
        <taxon>Streptophyta</taxon>
        <taxon>Embryophyta</taxon>
        <taxon>Tracheophyta</taxon>
        <taxon>Spermatophyta</taxon>
        <taxon>Magnoliopsida</taxon>
        <taxon>eudicotyledons</taxon>
        <taxon>Gunneridae</taxon>
        <taxon>Pentapetalae</taxon>
        <taxon>rosids</taxon>
        <taxon>fabids</taxon>
        <taxon>Fabales</taxon>
        <taxon>Fabaceae</taxon>
        <taxon>Papilionoideae</taxon>
        <taxon>50 kb inversion clade</taxon>
        <taxon>NPAAA clade</taxon>
        <taxon>Hologalegina</taxon>
        <taxon>IRL clade</taxon>
        <taxon>Trifolieae</taxon>
        <taxon>Trifolium</taxon>
    </lineage>
</organism>
<dbReference type="EMBL" id="LXQA011035465">
    <property type="protein sequence ID" value="MCI82121.1"/>
    <property type="molecule type" value="Genomic_DNA"/>
</dbReference>
<proteinExistence type="predicted"/>
<reference evidence="1 2" key="1">
    <citation type="journal article" date="2018" name="Front. Plant Sci.">
        <title>Red Clover (Trifolium pratense) and Zigzag Clover (T. medium) - A Picture of Genomic Similarities and Differences.</title>
        <authorList>
            <person name="Dluhosova J."/>
            <person name="Istvanek J."/>
            <person name="Nedelnik J."/>
            <person name="Repkova J."/>
        </authorList>
    </citation>
    <scope>NUCLEOTIDE SEQUENCE [LARGE SCALE GENOMIC DNA]</scope>
    <source>
        <strain evidence="2">cv. 10/8</strain>
        <tissue evidence="1">Leaf</tissue>
    </source>
</reference>
<evidence type="ECO:0000313" key="2">
    <source>
        <dbReference type="Proteomes" id="UP000265520"/>
    </source>
</evidence>
<sequence>NHISGIRAWFVFGLVKMEEEGEDGRRRR</sequence>
<feature type="non-terminal residue" evidence="1">
    <location>
        <position position="1"/>
    </location>
</feature>
<dbReference type="Proteomes" id="UP000265520">
    <property type="component" value="Unassembled WGS sequence"/>
</dbReference>
<protein>
    <submittedName>
        <fullName evidence="1">Uncharacterized protein</fullName>
    </submittedName>
</protein>
<accession>A0A392V5A9</accession>
<evidence type="ECO:0000313" key="1">
    <source>
        <dbReference type="EMBL" id="MCI82121.1"/>
    </source>
</evidence>
<dbReference type="AlphaFoldDB" id="A0A392V5A9"/>
<comment type="caution">
    <text evidence="1">The sequence shown here is derived from an EMBL/GenBank/DDBJ whole genome shotgun (WGS) entry which is preliminary data.</text>
</comment>
<keyword evidence="2" id="KW-1185">Reference proteome</keyword>
<name>A0A392V5A9_9FABA</name>